<reference evidence="3 4" key="1">
    <citation type="submission" date="2023-09" db="EMBL/GenBank/DDBJ databases">
        <title>Complete Genome and Methylome dissection of Bacillus brevis NEB573 original source of BbsI restriction endonuclease.</title>
        <authorList>
            <person name="Fomenkov A."/>
            <person name="Roberts R.D."/>
        </authorList>
    </citation>
    <scope>NUCLEOTIDE SEQUENCE [LARGE SCALE GENOMIC DNA]</scope>
    <source>
        <strain evidence="3 4">NEB573</strain>
    </source>
</reference>
<dbReference type="Pfam" id="PF13411">
    <property type="entry name" value="MerR_1"/>
    <property type="match status" value="1"/>
</dbReference>
<gene>
    <name evidence="3" type="ORF">RGB73_01770</name>
</gene>
<feature type="domain" description="HTH merR-type" evidence="2">
    <location>
        <begin position="1"/>
        <end position="67"/>
    </location>
</feature>
<dbReference type="SUPFAM" id="SSF46955">
    <property type="entry name" value="Putative DNA-binding domain"/>
    <property type="match status" value="1"/>
</dbReference>
<dbReference type="Proteomes" id="UP001256827">
    <property type="component" value="Chromosome"/>
</dbReference>
<dbReference type="PANTHER" id="PTHR30204:SF96">
    <property type="entry name" value="CHROMOSOME-ANCHORING PROTEIN RACA"/>
    <property type="match status" value="1"/>
</dbReference>
<dbReference type="RefSeq" id="WP_310768473.1">
    <property type="nucleotide sequence ID" value="NZ_CP134050.1"/>
</dbReference>
<keyword evidence="1" id="KW-0238">DNA-binding</keyword>
<accession>A0ABY9T4V7</accession>
<dbReference type="EMBL" id="CP134050">
    <property type="protein sequence ID" value="WNC15130.1"/>
    <property type="molecule type" value="Genomic_DNA"/>
</dbReference>
<dbReference type="PROSITE" id="PS50937">
    <property type="entry name" value="HTH_MERR_2"/>
    <property type="match status" value="1"/>
</dbReference>
<organism evidence="3 4">
    <name type="scientific">Brevibacillus brevis</name>
    <name type="common">Bacillus brevis</name>
    <dbReference type="NCBI Taxonomy" id="1393"/>
    <lineage>
        <taxon>Bacteria</taxon>
        <taxon>Bacillati</taxon>
        <taxon>Bacillota</taxon>
        <taxon>Bacilli</taxon>
        <taxon>Bacillales</taxon>
        <taxon>Paenibacillaceae</taxon>
        <taxon>Brevibacillus</taxon>
    </lineage>
</organism>
<keyword evidence="4" id="KW-1185">Reference proteome</keyword>
<dbReference type="InterPro" id="IPR009061">
    <property type="entry name" value="DNA-bd_dom_put_sf"/>
</dbReference>
<dbReference type="InterPro" id="IPR047057">
    <property type="entry name" value="MerR_fam"/>
</dbReference>
<evidence type="ECO:0000313" key="3">
    <source>
        <dbReference type="EMBL" id="WNC15130.1"/>
    </source>
</evidence>
<evidence type="ECO:0000259" key="2">
    <source>
        <dbReference type="PROSITE" id="PS50937"/>
    </source>
</evidence>
<dbReference type="PANTHER" id="PTHR30204">
    <property type="entry name" value="REDOX-CYCLING DRUG-SENSING TRANSCRIPTIONAL ACTIVATOR SOXR"/>
    <property type="match status" value="1"/>
</dbReference>
<dbReference type="InterPro" id="IPR000551">
    <property type="entry name" value="MerR-type_HTH_dom"/>
</dbReference>
<evidence type="ECO:0000313" key="4">
    <source>
        <dbReference type="Proteomes" id="UP001256827"/>
    </source>
</evidence>
<dbReference type="Gene3D" id="1.10.1660.10">
    <property type="match status" value="1"/>
</dbReference>
<name>A0ABY9T4V7_BREBE</name>
<evidence type="ECO:0000256" key="1">
    <source>
        <dbReference type="ARBA" id="ARBA00023125"/>
    </source>
</evidence>
<protein>
    <submittedName>
        <fullName evidence="3">MerR family transcriptional regulator</fullName>
    </submittedName>
</protein>
<sequence length="410" mass="47186">MKIGLFAKKFNVSIDTIRYYTSLGFLIPTKKESHYEYDQTCEDDMTFITQLKSLHFTLNEIDNILKVKRVTLLRDLDDWERFVQLLETKKDELALEITKLYEAMANIDSIIDSVHHKKEEKAVTGISISLIPLLRCPVCSGSFQLQNTLIMHEWIVDASVHCECGYQAKIEGGILYAPNLDDSIQNRAYLYEPKTVSEVSTELTRLMEKSGLFIYQLLKSYPLTNKVILEPSIDTFVLLPKYLHLLQDDALYIFCGSNEEMVKKLKGKITFINPRLKVLYIVNSSLHLPIACNSVDYMIDSLSFNDYALFHPVFPLTKLNRYCKDDTAIIGIFSHYKNGAKSIQKMYEMYPNALPLNFEKGFIQTHLEGCRFELVETIPIGETKQPGIYIEHHVGEESFHLEGYIAKKTV</sequence>
<dbReference type="SMART" id="SM00422">
    <property type="entry name" value="HTH_MERR"/>
    <property type="match status" value="1"/>
</dbReference>
<proteinExistence type="predicted"/>